<sequence length="499" mass="57159">MINFRGKNGIMDVHGNSSKGYEPCRRLDFEDISGLGASVGTEMVNIDGGNEMNDYVDARPMISIHEIHKRIHKELIPEVDMKFETEDGAYNFYLAYAKSAGFGVRMSKAHKDEYTGKICDRIFCCSKEGSRNTDVRDVIVKSHRPLTRCNCNAHIKISCRKTVEYPKGDYRIVRFVADHNHDCVTPSKTHLFRSHRKMSDAQKTEVDIAISCGIAPRETMELMTKQVGGPENLGFISDDCKNYLRSRRTATMRPGDTGGVLEYLQKMQVEDPNFVYAIQVDADSLITNIFWADAKMKSDYFYFGDVVCFDTTYRKNKEGRPIALFVGVNNHKQTIVFGAALLYDETAKTFSWLFDTFVTTMLGKKPQTILTDQDAAMAKALACQWPDTYHHLCVWHIFQNAAIHLSGIFAEYKDFAKNFSSCIYDHEDEGEFIDAWNKMIKNYGLQNNDWLERMFQIRKKWALVYGRETFCADMSTTQRSESMNSVLKKYVSYKTGLLQ</sequence>
<evidence type="ECO:0000259" key="1">
    <source>
        <dbReference type="Pfam" id="PF03101"/>
    </source>
</evidence>
<evidence type="ECO:0008006" key="5">
    <source>
        <dbReference type="Google" id="ProtNLM"/>
    </source>
</evidence>
<organism evidence="3 4">
    <name type="scientific">Buddleja alternifolia</name>
    <dbReference type="NCBI Taxonomy" id="168488"/>
    <lineage>
        <taxon>Eukaryota</taxon>
        <taxon>Viridiplantae</taxon>
        <taxon>Streptophyta</taxon>
        <taxon>Embryophyta</taxon>
        <taxon>Tracheophyta</taxon>
        <taxon>Spermatophyta</taxon>
        <taxon>Magnoliopsida</taxon>
        <taxon>eudicotyledons</taxon>
        <taxon>Gunneridae</taxon>
        <taxon>Pentapetalae</taxon>
        <taxon>asterids</taxon>
        <taxon>lamiids</taxon>
        <taxon>Lamiales</taxon>
        <taxon>Scrophulariaceae</taxon>
        <taxon>Buddlejeae</taxon>
        <taxon>Buddleja</taxon>
    </lineage>
</organism>
<protein>
    <recommendedName>
        <fullName evidence="5">Protein FAR1-RELATED SEQUENCE</fullName>
    </recommendedName>
</protein>
<dbReference type="InterPro" id="IPR004330">
    <property type="entry name" value="FAR1_DNA_bnd_dom"/>
</dbReference>
<evidence type="ECO:0000259" key="2">
    <source>
        <dbReference type="Pfam" id="PF10551"/>
    </source>
</evidence>
<dbReference type="Proteomes" id="UP000826271">
    <property type="component" value="Unassembled WGS sequence"/>
</dbReference>
<dbReference type="PANTHER" id="PTHR47718:SF8">
    <property type="entry name" value="PROTEIN FAR1-RELATED SEQUENCE"/>
    <property type="match status" value="1"/>
</dbReference>
<dbReference type="Pfam" id="PF03101">
    <property type="entry name" value="FAR1"/>
    <property type="match status" value="1"/>
</dbReference>
<evidence type="ECO:0000313" key="3">
    <source>
        <dbReference type="EMBL" id="KAG8381734.1"/>
    </source>
</evidence>
<feature type="domain" description="FAR1" evidence="1">
    <location>
        <begin position="91"/>
        <end position="184"/>
    </location>
</feature>
<keyword evidence="4" id="KW-1185">Reference proteome</keyword>
<reference evidence="3" key="1">
    <citation type="submission" date="2019-10" db="EMBL/GenBank/DDBJ databases">
        <authorList>
            <person name="Zhang R."/>
            <person name="Pan Y."/>
            <person name="Wang J."/>
            <person name="Ma R."/>
            <person name="Yu S."/>
        </authorList>
    </citation>
    <scope>NUCLEOTIDE SEQUENCE</scope>
    <source>
        <strain evidence="3">LA-IB0</strain>
        <tissue evidence="3">Leaf</tissue>
    </source>
</reference>
<accession>A0AAV6XFF6</accession>
<feature type="domain" description="MULE transposase" evidence="2">
    <location>
        <begin position="306"/>
        <end position="400"/>
    </location>
</feature>
<comment type="caution">
    <text evidence="3">The sequence shown here is derived from an EMBL/GenBank/DDBJ whole genome shotgun (WGS) entry which is preliminary data.</text>
</comment>
<dbReference type="PANTHER" id="PTHR47718">
    <property type="entry name" value="OS01G0519700 PROTEIN"/>
    <property type="match status" value="1"/>
</dbReference>
<name>A0AAV6XFF6_9LAMI</name>
<dbReference type="Pfam" id="PF10551">
    <property type="entry name" value="MULE"/>
    <property type="match status" value="1"/>
</dbReference>
<dbReference type="AlphaFoldDB" id="A0AAV6XFF6"/>
<dbReference type="EMBL" id="WHWC01000005">
    <property type="protein sequence ID" value="KAG8381734.1"/>
    <property type="molecule type" value="Genomic_DNA"/>
</dbReference>
<evidence type="ECO:0000313" key="4">
    <source>
        <dbReference type="Proteomes" id="UP000826271"/>
    </source>
</evidence>
<dbReference type="InterPro" id="IPR018289">
    <property type="entry name" value="MULE_transposase_dom"/>
</dbReference>
<proteinExistence type="predicted"/>
<gene>
    <name evidence="3" type="ORF">BUALT_Bualt05G0003400</name>
</gene>